<dbReference type="InterPro" id="IPR032184">
    <property type="entry name" value="DUF5016"/>
</dbReference>
<dbReference type="Proteomes" id="UP001199816">
    <property type="component" value="Unassembled WGS sequence"/>
</dbReference>
<proteinExistence type="predicted"/>
<organism evidence="3 4">
    <name type="scientific">Niabella pedocola</name>
    <dbReference type="NCBI Taxonomy" id="1752077"/>
    <lineage>
        <taxon>Bacteria</taxon>
        <taxon>Pseudomonadati</taxon>
        <taxon>Bacteroidota</taxon>
        <taxon>Chitinophagia</taxon>
        <taxon>Chitinophagales</taxon>
        <taxon>Chitinophagaceae</taxon>
        <taxon>Niabella</taxon>
    </lineage>
</organism>
<accession>A0ABS8PVE0</accession>
<protein>
    <submittedName>
        <fullName evidence="3">DUF5125 domain-containing protein</fullName>
    </submittedName>
</protein>
<dbReference type="PROSITE" id="PS51257">
    <property type="entry name" value="PROKAR_LIPOPROTEIN"/>
    <property type="match status" value="1"/>
</dbReference>
<reference evidence="3 4" key="1">
    <citation type="submission" date="2021-11" db="EMBL/GenBank/DDBJ databases">
        <title>Genomic of Niabella pedocola.</title>
        <authorList>
            <person name="Wu T."/>
        </authorList>
    </citation>
    <scope>NUCLEOTIDE SEQUENCE [LARGE SCALE GENOMIC DNA]</scope>
    <source>
        <strain evidence="3 4">JCM 31011</strain>
    </source>
</reference>
<evidence type="ECO:0000259" key="1">
    <source>
        <dbReference type="Pfam" id="PF16408"/>
    </source>
</evidence>
<sequence length="473" mass="51102">MKRARIFLPMIGVFLLLYSCKKNESKIDTPAITSYQTAEVAYMGDSIPLAITANGQFPLSSIKVSFYRDNAKISETLIPVKEEGTYDTKLLVPFVQGIEDGAAEIQLMVKNKNFNYSIVTVPVQITRPKFPYLTLKTAYGDYRMEPVAGEPYKYAVTQAFPSTKLNALIEAPAYGDNGNRFYFGGKTIVANATSQDSIPFQVVGAPGTTYTVSFDTRSFEGKPFLKPSFGNVEFPAFEANAAVIEHDFTQNQSIVIDGFTDIATWWIDPSFLDKNSDGSYKFRAASGKYRVKADQNLKYFKIEPMNGNALADFNTATKTGGVYINGGIGDQGGSAPAERLGVPSMTSNPTLWNAEKNIAMAPLGNGIYQIKLVAGSTLFLSNVSGSTAGISFYQNSRSMSNPFSLVLTQTLYGSPGSPSSSAGSARFELKAATASSIGQIIATGSNRSLGNGRTYVFTLDTKVSPASLVIDIE</sequence>
<gene>
    <name evidence="3" type="ORF">LQ567_18550</name>
</gene>
<feature type="domain" description="DUF5125" evidence="2">
    <location>
        <begin position="124"/>
        <end position="303"/>
    </location>
</feature>
<dbReference type="Pfam" id="PF16408">
    <property type="entry name" value="DUF5016"/>
    <property type="match status" value="1"/>
</dbReference>
<evidence type="ECO:0000259" key="2">
    <source>
        <dbReference type="Pfam" id="PF17163"/>
    </source>
</evidence>
<keyword evidence="4" id="KW-1185">Reference proteome</keyword>
<feature type="domain" description="DUF5016" evidence="1">
    <location>
        <begin position="6"/>
        <end position="115"/>
    </location>
</feature>
<evidence type="ECO:0000313" key="4">
    <source>
        <dbReference type="Proteomes" id="UP001199816"/>
    </source>
</evidence>
<name>A0ABS8PVE0_9BACT</name>
<dbReference type="EMBL" id="JAJNEC010000005">
    <property type="protein sequence ID" value="MCD2424789.1"/>
    <property type="molecule type" value="Genomic_DNA"/>
</dbReference>
<comment type="caution">
    <text evidence="3">The sequence shown here is derived from an EMBL/GenBank/DDBJ whole genome shotgun (WGS) entry which is preliminary data.</text>
</comment>
<dbReference type="Pfam" id="PF17163">
    <property type="entry name" value="DUF5125"/>
    <property type="match status" value="1"/>
</dbReference>
<evidence type="ECO:0000313" key="3">
    <source>
        <dbReference type="EMBL" id="MCD2424789.1"/>
    </source>
</evidence>
<dbReference type="InterPro" id="IPR033429">
    <property type="entry name" value="DUF5125"/>
</dbReference>
<dbReference type="RefSeq" id="WP_231006998.1">
    <property type="nucleotide sequence ID" value="NZ_JAJNEC010000005.1"/>
</dbReference>